<dbReference type="Gene3D" id="2.10.90.10">
    <property type="entry name" value="Cystine-knot cytokines"/>
    <property type="match status" value="1"/>
</dbReference>
<keyword evidence="2" id="KW-1015">Disulfide bond</keyword>
<dbReference type="AlphaFoldDB" id="A0A8J9YIL6"/>
<sequence>MAMRLSTNIVLCVLLLTMIQNYVMMKIDMFNTSTSMYLQEITDYPILFKVMGVEKFNFNIPGECEERNICEHLPDYLQKYVSEIITMLSNKNIKLQGSEDVDDTAQYHTKDTNKNIDTQYEDLCSTKQVLYIPKAASDVNNTWHIILNDKQHPQYKFRVEICKINNLPCSYAYFPLDISKCIQKYTLRTMMAINEQNEVVERPFKVPSCCSCGTKNV</sequence>
<dbReference type="InterPro" id="IPR029034">
    <property type="entry name" value="Cystine-knot_cytokine"/>
</dbReference>
<dbReference type="InterPro" id="IPR052444">
    <property type="entry name" value="Spz/Toll_ligand-like"/>
</dbReference>
<evidence type="ECO:0000313" key="7">
    <source>
        <dbReference type="Proteomes" id="UP000838878"/>
    </source>
</evidence>
<dbReference type="PANTHER" id="PTHR23199">
    <property type="entry name" value="NEUROTROPHIN 1-RELATED"/>
    <property type="match status" value="1"/>
</dbReference>
<dbReference type="EMBL" id="OV170228">
    <property type="protein sequence ID" value="CAH0729191.1"/>
    <property type="molecule type" value="Genomic_DNA"/>
</dbReference>
<dbReference type="GO" id="GO:0005615">
    <property type="term" value="C:extracellular space"/>
    <property type="evidence" value="ECO:0007669"/>
    <property type="project" value="UniProtKB-ARBA"/>
</dbReference>
<dbReference type="SUPFAM" id="SSF57501">
    <property type="entry name" value="Cystine-knot cytokines"/>
    <property type="match status" value="1"/>
</dbReference>
<dbReference type="InterPro" id="IPR032104">
    <property type="entry name" value="Spaetzle"/>
</dbReference>
<dbReference type="GO" id="GO:0045087">
    <property type="term" value="P:innate immune response"/>
    <property type="evidence" value="ECO:0007669"/>
    <property type="project" value="TreeGrafter"/>
</dbReference>
<gene>
    <name evidence="6" type="ORF">BINO364_LOCUS14326</name>
</gene>
<dbReference type="GO" id="GO:0008083">
    <property type="term" value="F:growth factor activity"/>
    <property type="evidence" value="ECO:0007669"/>
    <property type="project" value="TreeGrafter"/>
</dbReference>
<reference evidence="6" key="1">
    <citation type="submission" date="2021-12" db="EMBL/GenBank/DDBJ databases">
        <authorList>
            <person name="Martin H S."/>
        </authorList>
    </citation>
    <scope>NUCLEOTIDE SEQUENCE</scope>
</reference>
<dbReference type="Proteomes" id="UP000838878">
    <property type="component" value="Chromosome 8"/>
</dbReference>
<evidence type="ECO:0000313" key="6">
    <source>
        <dbReference type="EMBL" id="CAH0729191.1"/>
    </source>
</evidence>
<dbReference type="Pfam" id="PF16077">
    <property type="entry name" value="Spaetzle"/>
    <property type="match status" value="1"/>
</dbReference>
<dbReference type="OrthoDB" id="6359065at2759"/>
<dbReference type="GO" id="GO:0005121">
    <property type="term" value="F:Toll binding"/>
    <property type="evidence" value="ECO:0007669"/>
    <property type="project" value="TreeGrafter"/>
</dbReference>
<accession>A0A8J9YIL6</accession>
<evidence type="ECO:0000256" key="1">
    <source>
        <dbReference type="ARBA" id="ARBA00022729"/>
    </source>
</evidence>
<dbReference type="PANTHER" id="PTHR23199:SF12">
    <property type="entry name" value="NEUROTROPHIN 1-RELATED"/>
    <property type="match status" value="1"/>
</dbReference>
<feature type="domain" description="Spaetzle" evidence="5">
    <location>
        <begin position="122"/>
        <end position="212"/>
    </location>
</feature>
<feature type="non-terminal residue" evidence="6">
    <location>
        <position position="217"/>
    </location>
</feature>
<dbReference type="GO" id="GO:0021556">
    <property type="term" value="P:central nervous system formation"/>
    <property type="evidence" value="ECO:0007669"/>
    <property type="project" value="TreeGrafter"/>
</dbReference>
<evidence type="ECO:0000256" key="3">
    <source>
        <dbReference type="ARBA" id="ARBA00023180"/>
    </source>
</evidence>
<protein>
    <recommendedName>
        <fullName evidence="5">Spaetzle domain-containing protein</fullName>
    </recommendedName>
</protein>
<keyword evidence="3" id="KW-0325">Glycoprotein</keyword>
<keyword evidence="7" id="KW-1185">Reference proteome</keyword>
<keyword evidence="1 4" id="KW-0732">Signal</keyword>
<evidence type="ECO:0000259" key="5">
    <source>
        <dbReference type="Pfam" id="PF16077"/>
    </source>
</evidence>
<organism evidence="6 7">
    <name type="scientific">Brenthis ino</name>
    <name type="common">lesser marbled fritillary</name>
    <dbReference type="NCBI Taxonomy" id="405034"/>
    <lineage>
        <taxon>Eukaryota</taxon>
        <taxon>Metazoa</taxon>
        <taxon>Ecdysozoa</taxon>
        <taxon>Arthropoda</taxon>
        <taxon>Hexapoda</taxon>
        <taxon>Insecta</taxon>
        <taxon>Pterygota</taxon>
        <taxon>Neoptera</taxon>
        <taxon>Endopterygota</taxon>
        <taxon>Lepidoptera</taxon>
        <taxon>Glossata</taxon>
        <taxon>Ditrysia</taxon>
        <taxon>Papilionoidea</taxon>
        <taxon>Nymphalidae</taxon>
        <taxon>Heliconiinae</taxon>
        <taxon>Argynnini</taxon>
        <taxon>Brenthis</taxon>
    </lineage>
</organism>
<evidence type="ECO:0000256" key="4">
    <source>
        <dbReference type="SAM" id="SignalP"/>
    </source>
</evidence>
<evidence type="ECO:0000256" key="2">
    <source>
        <dbReference type="ARBA" id="ARBA00023157"/>
    </source>
</evidence>
<feature type="chain" id="PRO_5035475571" description="Spaetzle domain-containing protein" evidence="4">
    <location>
        <begin position="26"/>
        <end position="217"/>
    </location>
</feature>
<feature type="signal peptide" evidence="4">
    <location>
        <begin position="1"/>
        <end position="25"/>
    </location>
</feature>
<name>A0A8J9YIL6_9NEOP</name>
<proteinExistence type="predicted"/>